<evidence type="ECO:0000313" key="1">
    <source>
        <dbReference type="EMBL" id="RRJ89637.1"/>
    </source>
</evidence>
<proteinExistence type="predicted"/>
<organism evidence="1 2">
    <name type="scientific">Flavobacterium macacae</name>
    <dbReference type="NCBI Taxonomy" id="2488993"/>
    <lineage>
        <taxon>Bacteria</taxon>
        <taxon>Pseudomonadati</taxon>
        <taxon>Bacteroidota</taxon>
        <taxon>Flavobacteriia</taxon>
        <taxon>Flavobacteriales</taxon>
        <taxon>Flavobacteriaceae</taxon>
        <taxon>Flavobacterium</taxon>
    </lineage>
</organism>
<name>A0A3P3W5I5_9FLAO</name>
<accession>A0A3P3W5I5</accession>
<dbReference type="EMBL" id="RQVR01000015">
    <property type="protein sequence ID" value="RRJ89637.1"/>
    <property type="molecule type" value="Genomic_DNA"/>
</dbReference>
<dbReference type="OrthoDB" id="1140688at2"/>
<gene>
    <name evidence="1" type="ORF">EG849_12560</name>
</gene>
<reference evidence="1 2" key="1">
    <citation type="submission" date="2018-11" db="EMBL/GenBank/DDBJ databases">
        <title>Flavobacterium sp. nov., YIM 102600 draft genome.</title>
        <authorList>
            <person name="Li G."/>
            <person name="Jiang Y."/>
        </authorList>
    </citation>
    <scope>NUCLEOTIDE SEQUENCE [LARGE SCALE GENOMIC DNA]</scope>
    <source>
        <strain evidence="1 2">YIM 102600</strain>
    </source>
</reference>
<evidence type="ECO:0000313" key="2">
    <source>
        <dbReference type="Proteomes" id="UP000271937"/>
    </source>
</evidence>
<dbReference type="Proteomes" id="UP000271937">
    <property type="component" value="Unassembled WGS sequence"/>
</dbReference>
<dbReference type="Pfam" id="PF13585">
    <property type="entry name" value="CHU_C"/>
    <property type="match status" value="1"/>
</dbReference>
<protein>
    <submittedName>
        <fullName evidence="1">Gliding motility-associated C-terminal domain-containing protein</fullName>
    </submittedName>
</protein>
<dbReference type="Gene3D" id="2.60.40.10">
    <property type="entry name" value="Immunoglobulins"/>
    <property type="match status" value="1"/>
</dbReference>
<comment type="caution">
    <text evidence="1">The sequence shown here is derived from an EMBL/GenBank/DDBJ whole genome shotgun (WGS) entry which is preliminary data.</text>
</comment>
<keyword evidence="2" id="KW-1185">Reference proteome</keyword>
<dbReference type="InterPro" id="IPR013783">
    <property type="entry name" value="Ig-like_fold"/>
</dbReference>
<sequence length="558" mass="61717">MNNSENNLNTLCNITATSSSANLNLSSNDEIQKAFLYWAGSGTGDFEVNLNGNVINSQRNFPLFQNGFDYFCAFADVTDLILATGNGNYTLSDFDVTPFLDATHYCSNRTNFAGWAIVIVYKNNNLPLNQLNVYDGLQGVSQTQQNLTLNLNSLNVIDNIGAKIGFVAWEGDKNLAINETLRFNGNILSNALNPSNNAFNGTNSFTGSTTLYNMDLDVYDIQNYLQIGVPTAEIKLTSGQDFVMISTVVTKLNSQLPDATIVIDNFNLGCDSRGILVDYTVYNVNSTNPLPAGTPISIYADGQLIETTETTAILPMEGSFSSSILLTIPDAIPANFTLDFVVDDSGDGTGIVTEINENNNSFSINISLLSSVEFNLLDNLISCNLGQKKGTFDFSSYEEFVKENQDHVVHFFETHSDANTNLNPILNSNNYTANSTPKEIFVRIENENCFRITSFLLETKNCPPTPFNVITANGDGLNDFLHFEGLRDIFTNFKLYIYSRWGRLVWEGNNNSKNWYGQSSKGIELNIGDVPDGTYFYILDLNDADYPTPLTGFVYLTR</sequence>
<dbReference type="AlphaFoldDB" id="A0A3P3W5I5"/>